<feature type="transmembrane region" description="Helical" evidence="2">
    <location>
        <begin position="64"/>
        <end position="87"/>
    </location>
</feature>
<proteinExistence type="predicted"/>
<name>A0A4Y3URC0_9MICO</name>
<reference evidence="3 4" key="1">
    <citation type="submission" date="2019-06" db="EMBL/GenBank/DDBJ databases">
        <title>Sequencing the genomes of 1000 actinobacteria strains.</title>
        <authorList>
            <person name="Klenk H.-P."/>
        </authorList>
    </citation>
    <scope>NUCLEOTIDE SEQUENCE [LARGE SCALE GENOMIC DNA]</scope>
    <source>
        <strain evidence="3 4">DSM 20427</strain>
    </source>
</reference>
<protein>
    <submittedName>
        <fullName evidence="3">Uncharacterized protein</fullName>
    </submittedName>
</protein>
<dbReference type="AlphaFoldDB" id="A0A4Y3URC0"/>
<evidence type="ECO:0000313" key="3">
    <source>
        <dbReference type="EMBL" id="TQM98045.1"/>
    </source>
</evidence>
<dbReference type="RefSeq" id="WP_141381099.1">
    <property type="nucleotide sequence ID" value="NZ_BJNA01000048.1"/>
</dbReference>
<gene>
    <name evidence="3" type="ORF">FHX68_2066</name>
</gene>
<feature type="transmembrane region" description="Helical" evidence="2">
    <location>
        <begin position="99"/>
        <end position="119"/>
    </location>
</feature>
<keyword evidence="2" id="KW-1133">Transmembrane helix</keyword>
<keyword evidence="2" id="KW-0472">Membrane</keyword>
<evidence type="ECO:0000313" key="4">
    <source>
        <dbReference type="Proteomes" id="UP000319804"/>
    </source>
</evidence>
<organism evidence="3 4">
    <name type="scientific">Microbacterium lacticum</name>
    <dbReference type="NCBI Taxonomy" id="33885"/>
    <lineage>
        <taxon>Bacteria</taxon>
        <taxon>Bacillati</taxon>
        <taxon>Actinomycetota</taxon>
        <taxon>Actinomycetes</taxon>
        <taxon>Micrococcales</taxon>
        <taxon>Microbacteriaceae</taxon>
        <taxon>Microbacterium</taxon>
    </lineage>
</organism>
<keyword evidence="4" id="KW-1185">Reference proteome</keyword>
<keyword evidence="2" id="KW-0812">Transmembrane</keyword>
<feature type="region of interest" description="Disordered" evidence="1">
    <location>
        <begin position="1"/>
        <end position="39"/>
    </location>
</feature>
<dbReference type="Proteomes" id="UP000319804">
    <property type="component" value="Unassembled WGS sequence"/>
</dbReference>
<accession>A0A4Y3URC0</accession>
<evidence type="ECO:0000256" key="2">
    <source>
        <dbReference type="SAM" id="Phobius"/>
    </source>
</evidence>
<dbReference type="EMBL" id="VFPS01000003">
    <property type="protein sequence ID" value="TQM98045.1"/>
    <property type="molecule type" value="Genomic_DNA"/>
</dbReference>
<comment type="caution">
    <text evidence="3">The sequence shown here is derived from an EMBL/GenBank/DDBJ whole genome shotgun (WGS) entry which is preliminary data.</text>
</comment>
<feature type="compositionally biased region" description="Basic and acidic residues" evidence="1">
    <location>
        <begin position="1"/>
        <end position="20"/>
    </location>
</feature>
<dbReference type="OrthoDB" id="5186135at2"/>
<sequence>MSDAPRRVRVSADVRGDRPARARGAPRGSQPGTGALRVPGGAGAGFDEVDAVYATALRRTQLRLALGTVAGFVVVMVAVTVAIVLIPELGVVSVGGVPLSWLLHAFAFYPVIVLFAVLYTRAAARNERRYLALRERE</sequence>
<evidence type="ECO:0000256" key="1">
    <source>
        <dbReference type="SAM" id="MobiDB-lite"/>
    </source>
</evidence>